<gene>
    <name evidence="3" type="ORF">Tco_0821540</name>
</gene>
<dbReference type="PANTHER" id="PTHR47942:SF99">
    <property type="entry name" value="PENTACOTRIPEPTIDE-REPEAT REGION OF PRORP DOMAIN-CONTAINING PROTEIN"/>
    <property type="match status" value="1"/>
</dbReference>
<dbReference type="InterPro" id="IPR011990">
    <property type="entry name" value="TPR-like_helical_dom_sf"/>
</dbReference>
<feature type="repeat" description="PPR" evidence="2">
    <location>
        <begin position="126"/>
        <end position="160"/>
    </location>
</feature>
<reference evidence="3" key="2">
    <citation type="submission" date="2022-01" db="EMBL/GenBank/DDBJ databases">
        <authorList>
            <person name="Yamashiro T."/>
            <person name="Shiraishi A."/>
            <person name="Satake H."/>
            <person name="Nakayama K."/>
        </authorList>
    </citation>
    <scope>NUCLEOTIDE SEQUENCE</scope>
</reference>
<dbReference type="Pfam" id="PF01535">
    <property type="entry name" value="PPR"/>
    <property type="match status" value="1"/>
</dbReference>
<accession>A0ABQ5ADF6</accession>
<evidence type="ECO:0000256" key="2">
    <source>
        <dbReference type="PROSITE-ProRule" id="PRU00708"/>
    </source>
</evidence>
<protein>
    <submittedName>
        <fullName evidence="3">Pentatricopeptide repeat-containing protein</fullName>
    </submittedName>
</protein>
<proteinExistence type="predicted"/>
<comment type="caution">
    <text evidence="3">The sequence shown here is derived from an EMBL/GenBank/DDBJ whole genome shotgun (WGS) entry which is preliminary data.</text>
</comment>
<evidence type="ECO:0000256" key="1">
    <source>
        <dbReference type="ARBA" id="ARBA00022737"/>
    </source>
</evidence>
<dbReference type="EMBL" id="BQNB010012190">
    <property type="protein sequence ID" value="GJT00371.1"/>
    <property type="molecule type" value="Genomic_DNA"/>
</dbReference>
<dbReference type="PROSITE" id="PS51375">
    <property type="entry name" value="PPR"/>
    <property type="match status" value="4"/>
</dbReference>
<dbReference type="Gene3D" id="1.25.40.10">
    <property type="entry name" value="Tetratricopeptide repeat domain"/>
    <property type="match status" value="5"/>
</dbReference>
<dbReference type="InterPro" id="IPR051222">
    <property type="entry name" value="PPR/CCM1_RNA-binding"/>
</dbReference>
<dbReference type="InterPro" id="IPR002885">
    <property type="entry name" value="PPR_rpt"/>
</dbReference>
<keyword evidence="1" id="KW-0677">Repeat</keyword>
<dbReference type="PANTHER" id="PTHR47942">
    <property type="entry name" value="TETRATRICOPEPTIDE REPEAT (TPR)-LIKE SUPERFAMILY PROTEIN-RELATED"/>
    <property type="match status" value="1"/>
</dbReference>
<dbReference type="NCBIfam" id="TIGR00756">
    <property type="entry name" value="PPR"/>
    <property type="match status" value="4"/>
</dbReference>
<name>A0ABQ5ADF6_9ASTR</name>
<evidence type="ECO:0000313" key="4">
    <source>
        <dbReference type="Proteomes" id="UP001151760"/>
    </source>
</evidence>
<organism evidence="3 4">
    <name type="scientific">Tanacetum coccineum</name>
    <dbReference type="NCBI Taxonomy" id="301880"/>
    <lineage>
        <taxon>Eukaryota</taxon>
        <taxon>Viridiplantae</taxon>
        <taxon>Streptophyta</taxon>
        <taxon>Embryophyta</taxon>
        <taxon>Tracheophyta</taxon>
        <taxon>Spermatophyta</taxon>
        <taxon>Magnoliopsida</taxon>
        <taxon>eudicotyledons</taxon>
        <taxon>Gunneridae</taxon>
        <taxon>Pentapetalae</taxon>
        <taxon>asterids</taxon>
        <taxon>campanulids</taxon>
        <taxon>Asterales</taxon>
        <taxon>Asteraceae</taxon>
        <taxon>Asteroideae</taxon>
        <taxon>Anthemideae</taxon>
        <taxon>Anthemidinae</taxon>
        <taxon>Tanacetum</taxon>
    </lineage>
</organism>
<dbReference type="Pfam" id="PF13041">
    <property type="entry name" value="PPR_2"/>
    <property type="match status" value="3"/>
</dbReference>
<feature type="repeat" description="PPR" evidence="2">
    <location>
        <begin position="211"/>
        <end position="245"/>
    </location>
</feature>
<dbReference type="Pfam" id="PF12854">
    <property type="entry name" value="PPR_1"/>
    <property type="match status" value="1"/>
</dbReference>
<feature type="repeat" description="PPR" evidence="2">
    <location>
        <begin position="282"/>
        <end position="316"/>
    </location>
</feature>
<feature type="repeat" description="PPR" evidence="2">
    <location>
        <begin position="351"/>
        <end position="385"/>
    </location>
</feature>
<evidence type="ECO:0000313" key="3">
    <source>
        <dbReference type="EMBL" id="GJT00371.1"/>
    </source>
</evidence>
<sequence>MLEKMTREDPLPCVDDFTHILEVVTPLLVNQNVFYKKSCASFIASYLVGLVFEDRSHEAYMFLNKLIKHKVCQPATLMYNTVIIALCDNPDKTMMDDALKLYQEMVSQPDVVTYNSLVSGLCISPNIATYNSLIDAHCVKGEMDKARSLVNYMVSNHHLAPDTATYTSLLNGYYNDYDKMEEANDYCKDENKMDDAMLIYHEMNEKGFKPNCVTYNRMIQSCFSAERFEDAHKLLDDVLAQGQTLYTNTYCDILHDLLEKQLLAEALSLYDLLGEDSKLNSDMSILEVLLDGLFDCGEHDFARELFEGLSARGLKPTPGIYTSMICGFCQEGLINDAKRFLEMEESHCWPTTDTYNYLLRAYLKNKCYDDVKVLLYKMKRQKHCLNKSTLSMLRASVAAGSLDVTLSNLIKKLA</sequence>
<keyword evidence="4" id="KW-1185">Reference proteome</keyword>
<dbReference type="Proteomes" id="UP001151760">
    <property type="component" value="Unassembled WGS sequence"/>
</dbReference>
<reference evidence="3" key="1">
    <citation type="journal article" date="2022" name="Int. J. Mol. Sci.">
        <title>Draft Genome of Tanacetum Coccineum: Genomic Comparison of Closely Related Tanacetum-Family Plants.</title>
        <authorList>
            <person name="Yamashiro T."/>
            <person name="Shiraishi A."/>
            <person name="Nakayama K."/>
            <person name="Satake H."/>
        </authorList>
    </citation>
    <scope>NUCLEOTIDE SEQUENCE</scope>
</reference>